<gene>
    <name evidence="2" type="ORF">ASPBRDRAFT_39447</name>
</gene>
<dbReference type="VEuPathDB" id="FungiDB:ASPBRDRAFT_39447"/>
<protein>
    <submittedName>
        <fullName evidence="2">Uncharacterized protein</fullName>
    </submittedName>
</protein>
<dbReference type="AlphaFoldDB" id="A0A1L9URK8"/>
<dbReference type="GeneID" id="93576636"/>
<accession>A0A1L9URK8</accession>
<dbReference type="RefSeq" id="XP_067481565.1">
    <property type="nucleotide sequence ID" value="XM_067624148.1"/>
</dbReference>
<evidence type="ECO:0000256" key="1">
    <source>
        <dbReference type="SAM" id="MobiDB-lite"/>
    </source>
</evidence>
<organism evidence="2 3">
    <name type="scientific">Aspergillus brasiliensis (strain CBS 101740 / IMI 381727 / IBT 21946)</name>
    <dbReference type="NCBI Taxonomy" id="767769"/>
    <lineage>
        <taxon>Eukaryota</taxon>
        <taxon>Fungi</taxon>
        <taxon>Dikarya</taxon>
        <taxon>Ascomycota</taxon>
        <taxon>Pezizomycotina</taxon>
        <taxon>Eurotiomycetes</taxon>
        <taxon>Eurotiomycetidae</taxon>
        <taxon>Eurotiales</taxon>
        <taxon>Aspergillaceae</taxon>
        <taxon>Aspergillus</taxon>
        <taxon>Aspergillus subgen. Circumdati</taxon>
    </lineage>
</organism>
<dbReference type="Proteomes" id="UP000184499">
    <property type="component" value="Unassembled WGS sequence"/>
</dbReference>
<feature type="compositionally biased region" description="Polar residues" evidence="1">
    <location>
        <begin position="18"/>
        <end position="30"/>
    </location>
</feature>
<proteinExistence type="predicted"/>
<name>A0A1L9URK8_ASPBC</name>
<dbReference type="EMBL" id="KV878681">
    <property type="protein sequence ID" value="OJJ74317.1"/>
    <property type="molecule type" value="Genomic_DNA"/>
</dbReference>
<evidence type="ECO:0000313" key="2">
    <source>
        <dbReference type="EMBL" id="OJJ74317.1"/>
    </source>
</evidence>
<keyword evidence="3" id="KW-1185">Reference proteome</keyword>
<evidence type="ECO:0000313" key="3">
    <source>
        <dbReference type="Proteomes" id="UP000184499"/>
    </source>
</evidence>
<reference evidence="3" key="1">
    <citation type="journal article" date="2017" name="Genome Biol.">
        <title>Comparative genomics reveals high biological diversity and specific adaptations in the industrially and medically important fungal genus Aspergillus.</title>
        <authorList>
            <person name="de Vries R.P."/>
            <person name="Riley R."/>
            <person name="Wiebenga A."/>
            <person name="Aguilar-Osorio G."/>
            <person name="Amillis S."/>
            <person name="Uchima C.A."/>
            <person name="Anderluh G."/>
            <person name="Asadollahi M."/>
            <person name="Askin M."/>
            <person name="Barry K."/>
            <person name="Battaglia E."/>
            <person name="Bayram O."/>
            <person name="Benocci T."/>
            <person name="Braus-Stromeyer S.A."/>
            <person name="Caldana C."/>
            <person name="Canovas D."/>
            <person name="Cerqueira G.C."/>
            <person name="Chen F."/>
            <person name="Chen W."/>
            <person name="Choi C."/>
            <person name="Clum A."/>
            <person name="Dos Santos R.A."/>
            <person name="Damasio A.R."/>
            <person name="Diallinas G."/>
            <person name="Emri T."/>
            <person name="Fekete E."/>
            <person name="Flipphi M."/>
            <person name="Freyberg S."/>
            <person name="Gallo A."/>
            <person name="Gournas C."/>
            <person name="Habgood R."/>
            <person name="Hainaut M."/>
            <person name="Harispe M.L."/>
            <person name="Henrissat B."/>
            <person name="Hilden K.S."/>
            <person name="Hope R."/>
            <person name="Hossain A."/>
            <person name="Karabika E."/>
            <person name="Karaffa L."/>
            <person name="Karanyi Z."/>
            <person name="Krasevec N."/>
            <person name="Kuo A."/>
            <person name="Kusch H."/>
            <person name="LaButti K."/>
            <person name="Lagendijk E.L."/>
            <person name="Lapidus A."/>
            <person name="Levasseur A."/>
            <person name="Lindquist E."/>
            <person name="Lipzen A."/>
            <person name="Logrieco A.F."/>
            <person name="MacCabe A."/>
            <person name="Maekelae M.R."/>
            <person name="Malavazi I."/>
            <person name="Melin P."/>
            <person name="Meyer V."/>
            <person name="Mielnichuk N."/>
            <person name="Miskei M."/>
            <person name="Molnar A.P."/>
            <person name="Mule G."/>
            <person name="Ngan C.Y."/>
            <person name="Orejas M."/>
            <person name="Orosz E."/>
            <person name="Ouedraogo J.P."/>
            <person name="Overkamp K.M."/>
            <person name="Park H.-S."/>
            <person name="Perrone G."/>
            <person name="Piumi F."/>
            <person name="Punt P.J."/>
            <person name="Ram A.F."/>
            <person name="Ramon A."/>
            <person name="Rauscher S."/>
            <person name="Record E."/>
            <person name="Riano-Pachon D.M."/>
            <person name="Robert V."/>
            <person name="Roehrig J."/>
            <person name="Ruller R."/>
            <person name="Salamov A."/>
            <person name="Salih N.S."/>
            <person name="Samson R.A."/>
            <person name="Sandor E."/>
            <person name="Sanguinetti M."/>
            <person name="Schuetze T."/>
            <person name="Sepcic K."/>
            <person name="Shelest E."/>
            <person name="Sherlock G."/>
            <person name="Sophianopoulou V."/>
            <person name="Squina F.M."/>
            <person name="Sun H."/>
            <person name="Susca A."/>
            <person name="Todd R.B."/>
            <person name="Tsang A."/>
            <person name="Unkles S.E."/>
            <person name="van de Wiele N."/>
            <person name="van Rossen-Uffink D."/>
            <person name="Oliveira J.V."/>
            <person name="Vesth T.C."/>
            <person name="Visser J."/>
            <person name="Yu J.-H."/>
            <person name="Zhou M."/>
            <person name="Andersen M.R."/>
            <person name="Archer D.B."/>
            <person name="Baker S.E."/>
            <person name="Benoit I."/>
            <person name="Brakhage A.A."/>
            <person name="Braus G.H."/>
            <person name="Fischer R."/>
            <person name="Frisvad J.C."/>
            <person name="Goldman G.H."/>
            <person name="Houbraken J."/>
            <person name="Oakley B."/>
            <person name="Pocsi I."/>
            <person name="Scazzocchio C."/>
            <person name="Seiboth B."/>
            <person name="vanKuyk P.A."/>
            <person name="Wortman J."/>
            <person name="Dyer P.S."/>
            <person name="Grigoriev I.V."/>
        </authorList>
    </citation>
    <scope>NUCLEOTIDE SEQUENCE [LARGE SCALE GENOMIC DNA]</scope>
    <source>
        <strain evidence="3">CBS 101740 / IMI 381727 / IBT 21946</strain>
    </source>
</reference>
<sequence length="93" mass="10741">MLGRRRRTTTTTTTTTTAHLSRNTSMGSSSGLPHLWSGFFEIPWCCHTHHLKFSLVEVWEAGWEGATLHPAIPRWTTPWNSIYQDNTLDQRWS</sequence>
<feature type="region of interest" description="Disordered" evidence="1">
    <location>
        <begin position="1"/>
        <end position="30"/>
    </location>
</feature>